<dbReference type="InterPro" id="IPR009057">
    <property type="entry name" value="Homeodomain-like_sf"/>
</dbReference>
<dbReference type="Proteomes" id="UP000735302">
    <property type="component" value="Unassembled WGS sequence"/>
</dbReference>
<protein>
    <submittedName>
        <fullName evidence="1">Transposable element tcb2 transposase</fullName>
    </submittedName>
</protein>
<gene>
    <name evidence="1" type="ORF">PoB_003254600</name>
</gene>
<name>A0AAV4A466_9GAST</name>
<comment type="caution">
    <text evidence="1">The sequence shown here is derived from an EMBL/GenBank/DDBJ whole genome shotgun (WGS) entry which is preliminary data.</text>
</comment>
<reference evidence="1 2" key="1">
    <citation type="journal article" date="2021" name="Elife">
        <title>Chloroplast acquisition without the gene transfer in kleptoplastic sea slugs, Plakobranchus ocellatus.</title>
        <authorList>
            <person name="Maeda T."/>
            <person name="Takahashi S."/>
            <person name="Yoshida T."/>
            <person name="Shimamura S."/>
            <person name="Takaki Y."/>
            <person name="Nagai Y."/>
            <person name="Toyoda A."/>
            <person name="Suzuki Y."/>
            <person name="Arimoto A."/>
            <person name="Ishii H."/>
            <person name="Satoh N."/>
            <person name="Nishiyama T."/>
            <person name="Hasebe M."/>
            <person name="Maruyama T."/>
            <person name="Minagawa J."/>
            <person name="Obokata J."/>
            <person name="Shigenobu S."/>
        </authorList>
    </citation>
    <scope>NUCLEOTIDE SEQUENCE [LARGE SCALE GENOMIC DNA]</scope>
</reference>
<sequence length="155" mass="18359">MNHKDSIVCRSTLSRQKKVTSFIFLSSQHMSCEITHWRDVVFRLKTTKHGLITIPRLKENQRNRAIGQLETGVSISDVVRRFHVQRRIIRNLWQRFQQREVTTDLPRCGRPRITTRAEEHFMQVQHLRNRILTAQSTAENFQVSRNISRDLALDV</sequence>
<accession>A0AAV4A466</accession>
<dbReference type="SUPFAM" id="SSF46689">
    <property type="entry name" value="Homeodomain-like"/>
    <property type="match status" value="1"/>
</dbReference>
<dbReference type="EMBL" id="BLXT01003759">
    <property type="protein sequence ID" value="GFO06041.1"/>
    <property type="molecule type" value="Genomic_DNA"/>
</dbReference>
<proteinExistence type="predicted"/>
<evidence type="ECO:0000313" key="1">
    <source>
        <dbReference type="EMBL" id="GFO06041.1"/>
    </source>
</evidence>
<organism evidence="1 2">
    <name type="scientific">Plakobranchus ocellatus</name>
    <dbReference type="NCBI Taxonomy" id="259542"/>
    <lineage>
        <taxon>Eukaryota</taxon>
        <taxon>Metazoa</taxon>
        <taxon>Spiralia</taxon>
        <taxon>Lophotrochozoa</taxon>
        <taxon>Mollusca</taxon>
        <taxon>Gastropoda</taxon>
        <taxon>Heterobranchia</taxon>
        <taxon>Euthyneura</taxon>
        <taxon>Panpulmonata</taxon>
        <taxon>Sacoglossa</taxon>
        <taxon>Placobranchoidea</taxon>
        <taxon>Plakobranchidae</taxon>
        <taxon>Plakobranchus</taxon>
    </lineage>
</organism>
<keyword evidence="2" id="KW-1185">Reference proteome</keyword>
<dbReference type="AlphaFoldDB" id="A0AAV4A466"/>
<evidence type="ECO:0000313" key="2">
    <source>
        <dbReference type="Proteomes" id="UP000735302"/>
    </source>
</evidence>